<dbReference type="Pfam" id="PF08242">
    <property type="entry name" value="Methyltransf_12"/>
    <property type="match status" value="1"/>
</dbReference>
<proteinExistence type="predicted"/>
<dbReference type="SUPFAM" id="SSF52777">
    <property type="entry name" value="CoA-dependent acyltransferases"/>
    <property type="match status" value="10"/>
</dbReference>
<keyword evidence="7" id="KW-1185">Reference proteome</keyword>
<dbReference type="PANTHER" id="PTHR45527:SF1">
    <property type="entry name" value="FATTY ACID SYNTHASE"/>
    <property type="match status" value="1"/>
</dbReference>
<dbReference type="InterPro" id="IPR042099">
    <property type="entry name" value="ANL_N_sf"/>
</dbReference>
<dbReference type="InterPro" id="IPR001242">
    <property type="entry name" value="Condensation_dom"/>
</dbReference>
<feature type="domain" description="Carrier" evidence="5">
    <location>
        <begin position="5997"/>
        <end position="6072"/>
    </location>
</feature>
<feature type="domain" description="Carrier" evidence="5">
    <location>
        <begin position="2485"/>
        <end position="2560"/>
    </location>
</feature>
<evidence type="ECO:0000256" key="2">
    <source>
        <dbReference type="ARBA" id="ARBA00022450"/>
    </source>
</evidence>
<dbReference type="NCBIfam" id="TIGR01733">
    <property type="entry name" value="AA-adenyl-dom"/>
    <property type="match status" value="5"/>
</dbReference>
<dbReference type="Pfam" id="PF00550">
    <property type="entry name" value="PP-binding"/>
    <property type="match status" value="6"/>
</dbReference>
<evidence type="ECO:0000313" key="7">
    <source>
        <dbReference type="Proteomes" id="UP001500886"/>
    </source>
</evidence>
<dbReference type="InterPro" id="IPR020845">
    <property type="entry name" value="AMP-binding_CS"/>
</dbReference>
<dbReference type="PROSITE" id="PS50075">
    <property type="entry name" value="CARRIER"/>
    <property type="match status" value="6"/>
</dbReference>
<feature type="domain" description="Carrier" evidence="5">
    <location>
        <begin position="364"/>
        <end position="439"/>
    </location>
</feature>
<dbReference type="Gene3D" id="2.30.38.10">
    <property type="entry name" value="Luciferase, Domain 3"/>
    <property type="match status" value="2"/>
</dbReference>
<dbReference type="InterPro" id="IPR023213">
    <property type="entry name" value="CAT-like_dom_sf"/>
</dbReference>
<dbReference type="InterPro" id="IPR006162">
    <property type="entry name" value="Ppantetheine_attach_site"/>
</dbReference>
<evidence type="ECO:0000313" key="6">
    <source>
        <dbReference type="EMBL" id="GAA2712117.1"/>
    </source>
</evidence>
<dbReference type="Gene3D" id="3.40.50.12780">
    <property type="entry name" value="N-terminal domain of ligase-like"/>
    <property type="match status" value="3"/>
</dbReference>
<dbReference type="SUPFAM" id="SSF53335">
    <property type="entry name" value="S-adenosyl-L-methionine-dependent methyltransferases"/>
    <property type="match status" value="2"/>
</dbReference>
<dbReference type="Gene3D" id="3.30.559.10">
    <property type="entry name" value="Chloramphenicol acetyltransferase-like domain"/>
    <property type="match status" value="5"/>
</dbReference>
<dbReference type="PANTHER" id="PTHR45527">
    <property type="entry name" value="NONRIBOSOMAL PEPTIDE SYNTHETASE"/>
    <property type="match status" value="1"/>
</dbReference>
<dbReference type="EMBL" id="BAAASL010000005">
    <property type="protein sequence ID" value="GAA2712117.1"/>
    <property type="molecule type" value="Genomic_DNA"/>
</dbReference>
<name>A0ABP6G247_9ACTN</name>
<dbReference type="Pfam" id="PF08241">
    <property type="entry name" value="Methyltransf_11"/>
    <property type="match status" value="1"/>
</dbReference>
<dbReference type="InterPro" id="IPR009081">
    <property type="entry name" value="PP-bd_ACP"/>
</dbReference>
<dbReference type="InterPro" id="IPR045851">
    <property type="entry name" value="AMP-bd_C_sf"/>
</dbReference>
<dbReference type="PROSITE" id="PS00012">
    <property type="entry name" value="PHOSPHOPANTETHEINE"/>
    <property type="match status" value="6"/>
</dbReference>
<dbReference type="InterPro" id="IPR001031">
    <property type="entry name" value="Thioesterase"/>
</dbReference>
<comment type="cofactor">
    <cofactor evidence="1">
        <name>pantetheine 4'-phosphate</name>
        <dbReference type="ChEBI" id="CHEBI:47942"/>
    </cofactor>
</comment>
<dbReference type="CDD" id="cd17652">
    <property type="entry name" value="A_NRPS_CmdD_like"/>
    <property type="match status" value="1"/>
</dbReference>
<dbReference type="Gene3D" id="3.40.50.1820">
    <property type="entry name" value="alpha/beta hydrolase"/>
    <property type="match status" value="1"/>
</dbReference>
<feature type="domain" description="Carrier" evidence="5">
    <location>
        <begin position="1419"/>
        <end position="1494"/>
    </location>
</feature>
<dbReference type="InterPro" id="IPR029058">
    <property type="entry name" value="AB_hydrolase_fold"/>
</dbReference>
<dbReference type="Pfam" id="PF00975">
    <property type="entry name" value="Thioesterase"/>
    <property type="match status" value="1"/>
</dbReference>
<dbReference type="InterPro" id="IPR000873">
    <property type="entry name" value="AMP-dep_synth/lig_dom"/>
</dbReference>
<evidence type="ECO:0000256" key="1">
    <source>
        <dbReference type="ARBA" id="ARBA00001957"/>
    </source>
</evidence>
<keyword evidence="4" id="KW-0677">Repeat</keyword>
<dbReference type="SUPFAM" id="SSF53474">
    <property type="entry name" value="alpha/beta-Hydrolases"/>
    <property type="match status" value="1"/>
</dbReference>
<gene>
    <name evidence="6" type="ORF">GCM10010315_15150</name>
</gene>
<dbReference type="InterPro" id="IPR036736">
    <property type="entry name" value="ACP-like_sf"/>
</dbReference>
<dbReference type="InterPro" id="IPR020806">
    <property type="entry name" value="PKS_PP-bd"/>
</dbReference>
<dbReference type="InterPro" id="IPR020802">
    <property type="entry name" value="TesA-like"/>
</dbReference>
<dbReference type="CDD" id="cd02440">
    <property type="entry name" value="AdoMet_MTases"/>
    <property type="match status" value="2"/>
</dbReference>
<dbReference type="InterPro" id="IPR013217">
    <property type="entry name" value="Methyltransf_12"/>
</dbReference>
<accession>A0ABP6G247</accession>
<dbReference type="InterPro" id="IPR029063">
    <property type="entry name" value="SAM-dependent_MTases_sf"/>
</dbReference>
<dbReference type="Gene3D" id="3.30.559.30">
    <property type="entry name" value="Nonribosomal peptide synthetase, condensation domain"/>
    <property type="match status" value="5"/>
</dbReference>
<dbReference type="Gene3D" id="3.40.50.150">
    <property type="entry name" value="Vaccinia Virus protein VP39"/>
    <property type="match status" value="2"/>
</dbReference>
<dbReference type="Proteomes" id="UP001500886">
    <property type="component" value="Unassembled WGS sequence"/>
</dbReference>
<sequence>MESYWATDFSPAVIDRLSAQVTAAGWEYVQLLCRPADDFTDLPQGFFDTIVVNSVVQYFPDHHYLQRVLDQAWQLLADGGRILVGDVRHRGSVRAFHTAIHAPHAPDTNHLRAAVEQAVVTEKELLLDPGFFTTWAAARHIAVDIHLKRGTNHNELTRHRYEVTLHKTATATDVSHIPTLTWGQDITSLDDATATGPVRITGIPNPRLTGEVAAAEGLAAGLSVHLLQRRLAEGGRQHAVDPEALLRRAEERGFRAAVTWNPQRLDDVDLVLLPGHASTPLTGTYVPPTERPLAAYANAPARARSAGELVTTLRAALSSRLPAHLVPSAVVALDALPLAPSGKVDKSALPDPAHVVATSGPRRAPRTPQEEILCTLFAGVLGVPEVGIDDDFFDLGGHSLLATKLINRIRTTLGAEVPLRTLFDAPTVARLAQELRAGGAARTAPVARPRPDLLPLSFAQQRLWFLHQLEGPSAMYNIPLALRLSGDLDTAALAAALGDVVARHEPLRTLYPDVDGRPHQLVLPPGEARPALPVEDVGASGARLDARIRELAHHTFALDRDLPVRATLLGAGPDAWVLVLVVHHIATDGWSMTPLAEDLATAYTARLQGRAPQWAPLPVQYADYTLWQHELLGDDSDPDSVFARQARYWTDHLAALPELVTVPADRPRPPVASYDSAMLPFALDARTHAALKELARATDTTLFMVLHAGLAALLTRLGAGTDIAVGSPIAGRTDEQLDDLVGFFVNTLVLRTDTSGDPTFTDVLQQVRETSLAAFTHQDVPFEYLVEKLNPQRTTAHHPLVQVMLTLQNTDDVRFDLPGLRARLENPGQSGLQFDLLVNIGETFDEDGSPAGVSGFVEYATDLYEPATVEAFGERFVRLLAAAAQQPGRPVGALDILSRAERARLLEWSGAGRTGTPAPLTLPQLFGRAARSTPDAVALVAGDREIPYAGLDRWSNRIAHCLLQRGIGPGHRVALLMRRGPALVAALLGVLKTGAAYVPVDPDYPAERRAHMLGDCAPSVVLDDAWAQEDLGRFPATDPGVAVDPAQAAYVIYTSGSTGRPKGVEVTHLGIAGLAAAKRQAFGLGTGDRVLQFSPSSFDAMVSELVTTFSGGATLVLPDRTGLAGPELADEIRRQRVTNATLPPSVLATLELADRAAGRAADGDGTGAGDGTGVLPGLRTLAVAGEACPPDLAGRWAPGRRMINAYGPTESTVGAAMHVLTGHDTAPVPIGHPLPGLSAYVLDDRLDLLPPGVPGELYVAGPGLARGYLGRPDLTAERFLACPHAPGERMYRTGDLVRWNAHGRLEYLGRADDQVKVRGFRVEPGEIEAELRRAPGVVQALVTAHEHQDGDNRLIAHVVPEDGARFSEAAVREVLRERLPGYMVPSAIVVLDAFPLTPSGKVDRAALPAPDYGSGTRRAPRTPQEEILCALFADVLGLAEVGIDDDFFDLGGHSLLATRLVSRIRSVLGADIALRTLFDLPTVAGLARHIGGRPDTARTALAPRPRPDVLPLSFAQQRLWFLYKFEGPSSTYNMPLALRLTGQLDVAALEAALNDVIFRHEPLRTVFPDTDGRPRQHVLTPQEARLRLPVEDVAEQELAARMDEVARHHFALDREMPVHARLLATAPGVAVLVLVLHHIAGDGWSMGPLADDLASAYAARTRGDAPQWGPLPVQYADYTLWQHELLGDDSDPDSVFARQARYWTDHLAGLPELVTVPADHPRPPVASYRGAEFRFAWDARTHAALKELARTSDTTLFMVLHAGLAALLTRLGAGTDIAVGSPIAGRTDEQLDDLVGFFVNTLVLRTDTSGDPTFADLLEQVRETSLAAFTHQDVPFEYLVEKLNPRRTTAHHPLVQIMLALQNTAYVTFGLPGLHTRLEQPGPGGSQFDLTVNLAETFDADGNPAGLTGIIDYATDLYAPATVEALAARWARLLDAAAAAPDEPVGALPVLTAEEHALLLTHWGTNDDPAAPLPLPALIERQVRATPDATALTDAAGSLTYAELNARSNRIAHWLLGRWPGTPTGTATERIVALAAPRTVLHITAVLGILKAGAAHLPVDPDHPAERIATVLADAAPAALLTTRAIAERLPAGLPTEVVLLDAPAVVAELSDQPDADPLDAACRVRASADHPAYVIYTSGSTGHPKGVTVTHAGLPALAATLDRFAVAAGSRILQFTSPSFDVSVMELLMGFTAGATLVLPGTDRLAGDELARVLADQRISHLFIPPSVLQTLPPGTEDALPDLACVVVAGEACPPDLVRRWAPGRRMVNAYGPTETTVYATTSGPLTGAGAPIGRPVTGARVHVLDDRLRPVPPGVRGELYVAGPALARGYLGRPGLTAERFVADPYATAPGERMYRTGDVVRWNSDGQLEYLGRADDQVKVRGFRVEPGEIEAQLRRAPGVAQALVVARDHQDDDRRLVAYVVPEDGARLSDAGVREVLRERLPGYMVPSAIVVLDAFPLSPNGKVDRAALPAPDYGPGTRRAPRTPQEEILCALFAEVLGLGEVGIDDDFFDLGGHSLLATRLVSRIRRALGAEVPLRTLFDAPSVARLARHLAPGDVRAALTTRPRPQRLPLSYAQQRLWFLHQLEGPSATYNMPLALRLTGQLDVAALEAALNDVIARHEPLRTRFPERDGHPYQHVLAPQQARLDLPVERIAEHRLRQAVEETARLGFRLEREMPVRARLLVLGPQESVLVLVIHHIAGDGWSMGPLARDVVAAYGARRAGGAGPEWSALPVQYADYTVWQREVLGEESDPGSLFGQQFRYWEERLAGLPDGVTVPADRPRPAVASYAGDAIRVDLGPQTHDALRQLARSSGTTLFMVLHAGLAALLTRLGAGTDIAVGSGVAGRTDEALDDLVGFFVNTVVLRTDTAGNPSFGELLERVRESSLAAFAHQEVPFEYLVERLNPQRSAGRHPLFQVALVLQNNEEGRFDLPDLQVRTEPLGTGTSKFDLTVSVSETFDEAGRPAGVTGFVEFATDLYERGTAEAFAARWVRLLAEAAAEPGRAIGELEVLAGGERERLLREWGVGGVAEPRSWPALFGEWVRADAGAVAVVEGDTAWSYGELDARADRVAWWLIERGVGPEDVVGVSVPAGAGQVAAVLGVLKAGAAYLPVDVEYPAERVRQVLDDAGAAVVLDDAALAEALAMQRDSGPVVRLLPQHPAYVIYTSGSTGTPKGVVVSHQGLAGLAAGLRERSGVRPGARVLRAASLSFDASVLEMLLALSSGAALVVATDRGQLAGEGLESLLSGSGVTHAFLPPSVLMSLPASASERLPQLETLMVGAEACPPEVVAAWSEGRRMVNAYGPTEATVAVAMSRPLTGERAPVGAPVPGVRLLVLDERLGVVPQGVAGELYVAGPALARGYGGRPDLTAERFVACPYVPGERMYRTGDLVRWAGDGQLEFLGRTDDQVKIRGFRIEPGEVESVLRAQPGVAQAVVVARRHQEHDTRLVAYIVPSGSDGGGDSAFAGEQVDEWQEIYESVYARPDSEVLGEDFAGWNSSYTGEPIPLSEMREWRDAAVARVCERQPRRVLEIGVGSGLLLGRVAGGVDSYWATDFSPAVIDRLSAQVAAAGWEHVQLLCRPADDFTDLPAGFFDTIVVNSVVQYFPDHHYLQRVLEQAWQLVADGGRILVGDVRHRGSVRAFHTAVHAPHATDTNHLRAAVEQAVVTEKELLLDPGFFTTWAAARHIAVDVRLKRGTSHNELTRHRYEVTLHKSREATDVSTVPSLTWGQDISTLDDATATGPVRITGIPNPRLTGEVAAARAAAGSAPVQRIRELLAEVTEDAGPDPEAVHRWAAQQGCRALLTWNPQEVDRYDAVLVPYSDESRAFTGTYAPVAERPLSALVSDPARARGTGELVTDLRHTLKEVLPAHLVPSAIVALDALPLTTGGKVDRAALPAPDYGSGARRAPRTPQEEILCGLFAEVLGLAEVGIDDDFFDLGGHSLLATKLINRIRTTLGAEVPLRTLFDAPTVARLVRQLRSADAPRTALAPRPRPAVLPLSFAQQRLWFLYKFEGPSSTYNMPLALRLTGQLDVPALEAALNDVVARHESLRTVFPDTDGRPRQHVLTPQEARLRLPVEQVDEGEAVRTRIHEIVRHGFALDREIPFLARLLSVGEGTDAWVLVLALHHIAGDGWSSGPLARDLAVAYAARVAGEAPQWAPLPVQYADYTLWQHELLGDDSDPDSVFARQARYWTDHLAALPEQVTVPADHPRPPVASYESDTLSFSLDARAHEALRELARTSGTTLFMVLHAGLAALLTRLGAGTDIAVGSPIAGRTDEGLDDLVGFFVNTLVLRTDTSGDPTFTDLLEQVRETSLAAFTHQDVPFEYLVEKLNPHRTTARHPLVQVMLALQNTADVHFELPGLRAQYQDPGAAGSQFDLTLSLSESFGNAGDPAGVQGVVEFAKDLYDRGTVEALVARWVRLLAAAAAAPGRPISALPVLTEDERERLLDDWGAGGEPGPQRTWPALFEERVRADAGAVAVVEGDTTWTYAQLDVRASRVAWWLIERGVGPEDVVAVSVPAGAGQVAAVLGVLKAGAAYVPVDADYPAERIRRLLADSNAAVVLDDAALAEALATRRDSGPVVRWLPQHPAYVIYTSGSTGTPKGVVVSHQGLAGLATGLRERSGIRPGARVLRAASLSFDASVLEMLLALSSGAALIVAADRAQLAGEELESLLSAGGVTHAFLPPSVLMSLPAGAPERLPQLETLIVGAEACPPELVAAWSPGRRMVNAYGPTEATVAVAMSRPLSGHRAPVGGPVPGVRLLVLDEGLGLVPPGVPGELYVAGPGLARGYLGRPDLTAERFVACLHASGERMYRTGDLVRWAGDGQLEFLGRTDDQVKIRGFRIEPGEVESVLHAQPGVAQAVVVARRHQEHDTRLVAYVVPTPALDGRLSSSASLSTSLRDVLRTRLPAHMVPSAVVVLDALPLTPSGKVDRAALPAPDYGSGTRRAPRTPQEEALCALFADVLGVPEVGIDDDFFDLGGHSLLATRLVSRIRSVLGADIALRTLFDVPTVAGLAQHVGAASDTARTALAPRPRPAVLPLSFAQQRLWFLYKFEGPSSTYNMPLALRLTGQLDVPALEAALNDVISRHEPLRTVFPDTDGRPRQHVLTPQEARLPLPVVPVREEQVAEGVRETVRYGFALDREIPVHARLLSVGPEESVLVLVVHHIAGDGWSMGPLARDLVAAYGARLEGGAPQWSPLPVQYADYTLWQHEVLGDDSDPDSLFVRQARYWTDHLAALPEQVTVPADRPRPAVASHQGDVAPLAVDARTHAALKELARASGTTLFMVLQAGLAALLTRLGAGEDITLGSPVAGRGDEGLDDLVGFFVNTLVLRTDTSGDPAFSTLLSRVRETSLAAYTHQDVPFEYLVEKLNPQRSTAHHPLFQVVLVLQSGDDARFELPGLRVRTEPIGVGSAKFDVFFSVAETFDDEGRPAGLTGLIEYATDLYDAQTVRVLADRWSRLLRAAVADPGRPIGALEILGAGEREELLEWSRADRSDEPAVTLPELFARAAARDPGAVALRWDAGHLSYGELDRLSNRIAHCLLDRGVGPERRVALLMRRGPGLVATVLGVLKAGAAYVPVDPDYPAERIAFMLQDAEPAQVLDDGWTEREDLSRYPDTAPDVTVYPAHPAYVIYTSGSTGRPKGVAVTHAGIANLAKAQVDGFALTSQSRVLQFASPSFDVSVWELVMAFAAGASLVAVSADALAGEALQETMRRQQVTHVTLPPSVLATLDGYGPGGALAGLEVLLVAGEACPPDLVGRWAPGRRMINAYGPTESTVGAAMSTPLTGREAPVVPIGRPLYGLSGFVLDAGLRLVPRGVVGELYVAGAGLARGYLGRPGLTAERFVAHPFGAPGERMYRTGDVVRWNAEGQLEFLGRADDQVKIRGFRVEPGEVQAALRRLPGIVQAVVVADRHAAGDTRLVAYVVPEQPESFSAADVREALRERLPAYMVPAAVVALDELVLSPNGKVDRRALPAPDYGGGPARPPRTPQEEVLCGLFTEVLAVPGVGVDDGFFDLGGHSLLATRLISRIRDVLGVELPLRALFEAPTVAALAQRLGGEGERSSAFDVLLPLRTKGARPPLFCLHSGGGMSWNYAALLPHLAADVPLYGLQARGLAHPDDLPRSLEEVADDCIEAMLRVQPSGPYHLLGHSFGGVVAHAMAARLRERGQEVALIVCLDAKPAADEGELEEHAHEEYYRGILDLLGVGTEQVPAGPMGFDEFAELARTTNTVLGSIEEEEFLTIMRVLENNIAVTARYRHERVATRMVLFAATEETDTVLDASSWHPYVDGEVVCHRVATTHAGILKPEILARIASVIDTELRGTR</sequence>
<feature type="domain" description="Carrier" evidence="5">
    <location>
        <begin position="4957"/>
        <end position="5032"/>
    </location>
</feature>
<dbReference type="PROSITE" id="PS00455">
    <property type="entry name" value="AMP_BINDING"/>
    <property type="match status" value="5"/>
</dbReference>
<dbReference type="InterPro" id="IPR013216">
    <property type="entry name" value="Methyltransf_11"/>
</dbReference>
<keyword evidence="3" id="KW-0597">Phosphoprotein</keyword>
<dbReference type="Pfam" id="PF00501">
    <property type="entry name" value="AMP-binding"/>
    <property type="match status" value="5"/>
</dbReference>
<keyword evidence="2" id="KW-0596">Phosphopantetheine</keyword>
<organism evidence="6 7">
    <name type="scientific">Streptomyces luteosporeus</name>
    <dbReference type="NCBI Taxonomy" id="173856"/>
    <lineage>
        <taxon>Bacteria</taxon>
        <taxon>Bacillati</taxon>
        <taxon>Actinomycetota</taxon>
        <taxon>Actinomycetes</taxon>
        <taxon>Kitasatosporales</taxon>
        <taxon>Streptomycetaceae</taxon>
        <taxon>Streptomyces</taxon>
    </lineage>
</organism>
<feature type="domain" description="Carrier" evidence="5">
    <location>
        <begin position="3913"/>
        <end position="3988"/>
    </location>
</feature>
<dbReference type="Gene3D" id="1.10.1200.10">
    <property type="entry name" value="ACP-like"/>
    <property type="match status" value="5"/>
</dbReference>
<dbReference type="SUPFAM" id="SSF56801">
    <property type="entry name" value="Acetyl-CoA synthetase-like"/>
    <property type="match status" value="6"/>
</dbReference>
<evidence type="ECO:0000256" key="3">
    <source>
        <dbReference type="ARBA" id="ARBA00022553"/>
    </source>
</evidence>
<dbReference type="SUPFAM" id="SSF47336">
    <property type="entry name" value="ACP-like"/>
    <property type="match status" value="6"/>
</dbReference>
<dbReference type="Pfam" id="PF00668">
    <property type="entry name" value="Condensation"/>
    <property type="match status" value="5"/>
</dbReference>
<dbReference type="NCBIfam" id="NF003417">
    <property type="entry name" value="PRK04813.1"/>
    <property type="match status" value="7"/>
</dbReference>
<reference evidence="7" key="1">
    <citation type="journal article" date="2019" name="Int. J. Syst. Evol. Microbiol.">
        <title>The Global Catalogue of Microorganisms (GCM) 10K type strain sequencing project: providing services to taxonomists for standard genome sequencing and annotation.</title>
        <authorList>
            <consortium name="The Broad Institute Genomics Platform"/>
            <consortium name="The Broad Institute Genome Sequencing Center for Infectious Disease"/>
            <person name="Wu L."/>
            <person name="Ma J."/>
        </authorList>
    </citation>
    <scope>NUCLEOTIDE SEQUENCE [LARGE SCALE GENOMIC DNA]</scope>
    <source>
        <strain evidence="7">JCM 4542</strain>
    </source>
</reference>
<dbReference type="SMART" id="SM00823">
    <property type="entry name" value="PKS_PP"/>
    <property type="match status" value="6"/>
</dbReference>
<comment type="caution">
    <text evidence="6">The sequence shown here is derived from an EMBL/GenBank/DDBJ whole genome shotgun (WGS) entry which is preliminary data.</text>
</comment>
<dbReference type="Pfam" id="PF13193">
    <property type="entry name" value="AMP-binding_C"/>
    <property type="match status" value="5"/>
</dbReference>
<dbReference type="Gene3D" id="3.30.300.30">
    <property type="match status" value="7"/>
</dbReference>
<dbReference type="NCBIfam" id="NF004282">
    <property type="entry name" value="PRK05691.1"/>
    <property type="match status" value="7"/>
</dbReference>
<dbReference type="InterPro" id="IPR010071">
    <property type="entry name" value="AA_adenyl_dom"/>
</dbReference>
<evidence type="ECO:0000259" key="5">
    <source>
        <dbReference type="PROSITE" id="PS50075"/>
    </source>
</evidence>
<dbReference type="Gene3D" id="3.40.50.980">
    <property type="match status" value="4"/>
</dbReference>
<dbReference type="CDD" id="cd05930">
    <property type="entry name" value="A_NRPS"/>
    <property type="match status" value="2"/>
</dbReference>
<dbReference type="CDD" id="cd19540">
    <property type="entry name" value="LCL_NRPS-like"/>
    <property type="match status" value="5"/>
</dbReference>
<evidence type="ECO:0000256" key="4">
    <source>
        <dbReference type="ARBA" id="ARBA00022737"/>
    </source>
</evidence>
<dbReference type="InterPro" id="IPR025110">
    <property type="entry name" value="AMP-bd_C"/>
</dbReference>
<dbReference type="SMART" id="SM00824">
    <property type="entry name" value="PKS_TE"/>
    <property type="match status" value="1"/>
</dbReference>
<protein>
    <recommendedName>
        <fullName evidence="5">Carrier domain-containing protein</fullName>
    </recommendedName>
</protein>